<dbReference type="InterPro" id="IPR013321">
    <property type="entry name" value="Arc_rbn_hlx_hlx"/>
</dbReference>
<dbReference type="EMBL" id="AP021876">
    <property type="protein sequence ID" value="BBO81242.1"/>
    <property type="molecule type" value="Genomic_DNA"/>
</dbReference>
<protein>
    <recommendedName>
        <fullName evidence="3">Ribbon-helix-helix protein CopG domain-containing protein</fullName>
    </recommendedName>
</protein>
<evidence type="ECO:0000313" key="2">
    <source>
        <dbReference type="Proteomes" id="UP000425960"/>
    </source>
</evidence>
<evidence type="ECO:0008006" key="3">
    <source>
        <dbReference type="Google" id="ProtNLM"/>
    </source>
</evidence>
<reference evidence="1 2" key="1">
    <citation type="submission" date="2019-11" db="EMBL/GenBank/DDBJ databases">
        <title>Comparative genomics of hydrocarbon-degrading Desulfosarcina strains.</title>
        <authorList>
            <person name="Watanabe M."/>
            <person name="Kojima H."/>
            <person name="Fukui M."/>
        </authorList>
    </citation>
    <scope>NUCLEOTIDE SEQUENCE [LARGE SCALE GENOMIC DNA]</scope>
    <source>
        <strain evidence="1 2">28bB2T</strain>
    </source>
</reference>
<dbReference type="SUPFAM" id="SSF47598">
    <property type="entry name" value="Ribbon-helix-helix"/>
    <property type="match status" value="1"/>
</dbReference>
<gene>
    <name evidence="1" type="ORF">DSCO28_18080</name>
</gene>
<proteinExistence type="predicted"/>
<dbReference type="AlphaFoldDB" id="A0A5K7ZGM3"/>
<organism evidence="1 2">
    <name type="scientific">Desulfosarcina ovata subsp. sediminis</name>
    <dbReference type="NCBI Taxonomy" id="885957"/>
    <lineage>
        <taxon>Bacteria</taxon>
        <taxon>Pseudomonadati</taxon>
        <taxon>Thermodesulfobacteriota</taxon>
        <taxon>Desulfobacteria</taxon>
        <taxon>Desulfobacterales</taxon>
        <taxon>Desulfosarcinaceae</taxon>
        <taxon>Desulfosarcina</taxon>
    </lineage>
</organism>
<dbReference type="Gene3D" id="1.10.1220.10">
    <property type="entry name" value="Met repressor-like"/>
    <property type="match status" value="1"/>
</dbReference>
<dbReference type="InterPro" id="IPR010985">
    <property type="entry name" value="Ribbon_hlx_hlx"/>
</dbReference>
<name>A0A5K7ZGM3_9BACT</name>
<dbReference type="Proteomes" id="UP000425960">
    <property type="component" value="Chromosome"/>
</dbReference>
<dbReference type="GO" id="GO:0006355">
    <property type="term" value="P:regulation of DNA-templated transcription"/>
    <property type="evidence" value="ECO:0007669"/>
    <property type="project" value="InterPro"/>
</dbReference>
<evidence type="ECO:0000313" key="1">
    <source>
        <dbReference type="EMBL" id="BBO81242.1"/>
    </source>
</evidence>
<sequence>MITQKVAITIPKNILIMIDNISQAKGISRSKLISAMLEQKLVEEKAIYLKNSYDSVFEDEKIKQEQRSTAQWFEKTGNEGGQEW</sequence>
<dbReference type="KEGG" id="dov:DSCO28_18080"/>
<accession>A0A5K7ZGM3</accession>
<dbReference type="RefSeq" id="WP_155321997.1">
    <property type="nucleotide sequence ID" value="NZ_AP021876.1"/>
</dbReference>